<dbReference type="PANTHER" id="PTHR15746">
    <property type="entry name" value="RAB11-RELATED"/>
    <property type="match status" value="1"/>
</dbReference>
<evidence type="ECO:0000313" key="2">
    <source>
        <dbReference type="Proteomes" id="UP000759131"/>
    </source>
</evidence>
<dbReference type="InterPro" id="IPR037789">
    <property type="entry name" value="FIP_classI"/>
</dbReference>
<feature type="non-terminal residue" evidence="1">
    <location>
        <position position="107"/>
    </location>
</feature>
<sequence>MSRIIDNKETDSIKLIVFHRNLFGLADEFLGQTFVPLKDFDIYERPKSRWYELEGRSNKKANKYRGEIEIRVTFIVKNIPNVKHNKKRNSLVHHSLLDIRAAVRGEH</sequence>
<dbReference type="GO" id="GO:0031267">
    <property type="term" value="F:small GTPase binding"/>
    <property type="evidence" value="ECO:0007669"/>
    <property type="project" value="InterPro"/>
</dbReference>
<dbReference type="PANTHER" id="PTHR15746:SF23">
    <property type="entry name" value="RAB11 INTERACTING PROTEIN, ISOFORM A"/>
    <property type="match status" value="1"/>
</dbReference>
<dbReference type="SUPFAM" id="SSF49562">
    <property type="entry name" value="C2 domain (Calcium/lipid-binding domain, CaLB)"/>
    <property type="match status" value="1"/>
</dbReference>
<gene>
    <name evidence="1" type="ORF">OSB1V03_LOCUS13935</name>
</gene>
<dbReference type="AlphaFoldDB" id="A0A7R9Q5P6"/>
<name>A0A7R9Q5P6_9ACAR</name>
<dbReference type="Proteomes" id="UP000759131">
    <property type="component" value="Unassembled WGS sequence"/>
</dbReference>
<dbReference type="OrthoDB" id="6423186at2759"/>
<proteinExistence type="predicted"/>
<accession>A0A7R9Q5P6</accession>
<keyword evidence="2" id="KW-1185">Reference proteome</keyword>
<dbReference type="Gene3D" id="2.60.40.150">
    <property type="entry name" value="C2 domain"/>
    <property type="match status" value="1"/>
</dbReference>
<protein>
    <submittedName>
        <fullName evidence="1">Uncharacterized protein</fullName>
    </submittedName>
</protein>
<reference evidence="1" key="1">
    <citation type="submission" date="2020-11" db="EMBL/GenBank/DDBJ databases">
        <authorList>
            <person name="Tran Van P."/>
        </authorList>
    </citation>
    <scope>NUCLEOTIDE SEQUENCE</scope>
</reference>
<dbReference type="InterPro" id="IPR035892">
    <property type="entry name" value="C2_domain_sf"/>
</dbReference>
<dbReference type="EMBL" id="OC867486">
    <property type="protein sequence ID" value="CAD7633538.1"/>
    <property type="molecule type" value="Genomic_DNA"/>
</dbReference>
<dbReference type="EMBL" id="CAJPIZ010012911">
    <property type="protein sequence ID" value="CAG2113968.1"/>
    <property type="molecule type" value="Genomic_DNA"/>
</dbReference>
<organism evidence="1">
    <name type="scientific">Medioppia subpectinata</name>
    <dbReference type="NCBI Taxonomy" id="1979941"/>
    <lineage>
        <taxon>Eukaryota</taxon>
        <taxon>Metazoa</taxon>
        <taxon>Ecdysozoa</taxon>
        <taxon>Arthropoda</taxon>
        <taxon>Chelicerata</taxon>
        <taxon>Arachnida</taxon>
        <taxon>Acari</taxon>
        <taxon>Acariformes</taxon>
        <taxon>Sarcoptiformes</taxon>
        <taxon>Oribatida</taxon>
        <taxon>Brachypylina</taxon>
        <taxon>Oppioidea</taxon>
        <taxon>Oppiidae</taxon>
        <taxon>Medioppia</taxon>
    </lineage>
</organism>
<dbReference type="GO" id="GO:0045055">
    <property type="term" value="P:regulated exocytosis"/>
    <property type="evidence" value="ECO:0007669"/>
    <property type="project" value="TreeGrafter"/>
</dbReference>
<evidence type="ECO:0000313" key="1">
    <source>
        <dbReference type="EMBL" id="CAD7633538.1"/>
    </source>
</evidence>